<feature type="domain" description="HAT C-terminal dimerisation" evidence="1">
    <location>
        <begin position="167"/>
        <end position="215"/>
    </location>
</feature>
<dbReference type="GO" id="GO:0046983">
    <property type="term" value="F:protein dimerization activity"/>
    <property type="evidence" value="ECO:0007669"/>
    <property type="project" value="InterPro"/>
</dbReference>
<reference evidence="2" key="2">
    <citation type="journal article" date="2024" name="Plant">
        <title>Genomic evolution and insights into agronomic trait innovations of Sesamum species.</title>
        <authorList>
            <person name="Miao H."/>
            <person name="Wang L."/>
            <person name="Qu L."/>
            <person name="Liu H."/>
            <person name="Sun Y."/>
            <person name="Le M."/>
            <person name="Wang Q."/>
            <person name="Wei S."/>
            <person name="Zheng Y."/>
            <person name="Lin W."/>
            <person name="Duan Y."/>
            <person name="Cao H."/>
            <person name="Xiong S."/>
            <person name="Wang X."/>
            <person name="Wei L."/>
            <person name="Li C."/>
            <person name="Ma Q."/>
            <person name="Ju M."/>
            <person name="Zhao R."/>
            <person name="Li G."/>
            <person name="Mu C."/>
            <person name="Tian Q."/>
            <person name="Mei H."/>
            <person name="Zhang T."/>
            <person name="Gao T."/>
            <person name="Zhang H."/>
        </authorList>
    </citation>
    <scope>NUCLEOTIDE SEQUENCE</scope>
    <source>
        <strain evidence="2">G02</strain>
    </source>
</reference>
<sequence length="243" mass="27874">MMIGTCTKRILNFCPIIGHKSEEIGKGVEKCLLDWGIDRVFSITVDNASSNDGAIAYLKKKFDNWGQNILGGRYVHMRCMAHIVNLVVQDGLKGKDEHEAISRIRGAIRWNSTYLMLETAISLKRAFDAYEDVDLAYKNDLLRQPFDGIPTDYDWERAKVLVTFLRHFYNLTLRIPFSSLNFRIRISTGGRVLDAFRSSLSPKIVQALICTQDWLRKDSKPISIEEDLSELEVVEKGWRCYSC</sequence>
<comment type="caution">
    <text evidence="2">The sequence shown here is derived from an EMBL/GenBank/DDBJ whole genome shotgun (WGS) entry which is preliminary data.</text>
</comment>
<reference evidence="2" key="1">
    <citation type="submission" date="2020-06" db="EMBL/GenBank/DDBJ databases">
        <authorList>
            <person name="Li T."/>
            <person name="Hu X."/>
            <person name="Zhang T."/>
            <person name="Song X."/>
            <person name="Zhang H."/>
            <person name="Dai N."/>
            <person name="Sheng W."/>
            <person name="Hou X."/>
            <person name="Wei L."/>
        </authorList>
    </citation>
    <scope>NUCLEOTIDE SEQUENCE</scope>
    <source>
        <strain evidence="2">G02</strain>
        <tissue evidence="2">Leaf</tissue>
    </source>
</reference>
<dbReference type="AlphaFoldDB" id="A0AAW2S100"/>
<organism evidence="2">
    <name type="scientific">Sesamum radiatum</name>
    <name type="common">Black benniseed</name>
    <dbReference type="NCBI Taxonomy" id="300843"/>
    <lineage>
        <taxon>Eukaryota</taxon>
        <taxon>Viridiplantae</taxon>
        <taxon>Streptophyta</taxon>
        <taxon>Embryophyta</taxon>
        <taxon>Tracheophyta</taxon>
        <taxon>Spermatophyta</taxon>
        <taxon>Magnoliopsida</taxon>
        <taxon>eudicotyledons</taxon>
        <taxon>Gunneridae</taxon>
        <taxon>Pentapetalae</taxon>
        <taxon>asterids</taxon>
        <taxon>lamiids</taxon>
        <taxon>Lamiales</taxon>
        <taxon>Pedaliaceae</taxon>
        <taxon>Sesamum</taxon>
    </lineage>
</organism>
<dbReference type="InterPro" id="IPR012337">
    <property type="entry name" value="RNaseH-like_sf"/>
</dbReference>
<evidence type="ECO:0000259" key="1">
    <source>
        <dbReference type="Pfam" id="PF05699"/>
    </source>
</evidence>
<dbReference type="Pfam" id="PF05699">
    <property type="entry name" value="Dimer_Tnp_hAT"/>
    <property type="match status" value="1"/>
</dbReference>
<name>A0AAW2S100_SESRA</name>
<protein>
    <recommendedName>
        <fullName evidence="1">HAT C-terminal dimerisation domain-containing protein</fullName>
    </recommendedName>
</protein>
<evidence type="ECO:0000313" key="2">
    <source>
        <dbReference type="EMBL" id="KAL0386094.1"/>
    </source>
</evidence>
<dbReference type="PANTHER" id="PTHR46481">
    <property type="entry name" value="ZINC FINGER BED DOMAIN-CONTAINING PROTEIN 4"/>
    <property type="match status" value="1"/>
</dbReference>
<proteinExistence type="predicted"/>
<dbReference type="EMBL" id="JACGWJ010000012">
    <property type="protein sequence ID" value="KAL0386094.1"/>
    <property type="molecule type" value="Genomic_DNA"/>
</dbReference>
<dbReference type="SUPFAM" id="SSF53098">
    <property type="entry name" value="Ribonuclease H-like"/>
    <property type="match status" value="1"/>
</dbReference>
<accession>A0AAW2S100</accession>
<dbReference type="InterPro" id="IPR052035">
    <property type="entry name" value="ZnF_BED_domain_contain"/>
</dbReference>
<dbReference type="InterPro" id="IPR008906">
    <property type="entry name" value="HATC_C_dom"/>
</dbReference>
<dbReference type="PANTHER" id="PTHR46481:SF8">
    <property type="entry name" value="ZINC FINGER BED DOMAIN-CONTAINING PROTEIN RICESLEEPER 1-LIKE"/>
    <property type="match status" value="1"/>
</dbReference>
<gene>
    <name evidence="2" type="ORF">Sradi_3003700</name>
</gene>